<dbReference type="GO" id="GO:0046872">
    <property type="term" value="F:metal ion binding"/>
    <property type="evidence" value="ECO:0007669"/>
    <property type="project" value="UniProtKB-KW"/>
</dbReference>
<dbReference type="InterPro" id="IPR042216">
    <property type="entry name" value="MitoNEET_CISD"/>
</dbReference>
<keyword evidence="2" id="KW-0479">Metal-binding</keyword>
<organism evidence="6 7">
    <name type="scientific">Microlunatus antarcticus</name>
    <dbReference type="NCBI Taxonomy" id="53388"/>
    <lineage>
        <taxon>Bacteria</taxon>
        <taxon>Bacillati</taxon>
        <taxon>Actinomycetota</taxon>
        <taxon>Actinomycetes</taxon>
        <taxon>Propionibacteriales</taxon>
        <taxon>Propionibacteriaceae</taxon>
        <taxon>Microlunatus</taxon>
    </lineage>
</organism>
<evidence type="ECO:0000313" key="6">
    <source>
        <dbReference type="EMBL" id="MBB3327401.1"/>
    </source>
</evidence>
<keyword evidence="3" id="KW-0408">Iron</keyword>
<evidence type="ECO:0000256" key="4">
    <source>
        <dbReference type="ARBA" id="ARBA00023014"/>
    </source>
</evidence>
<name>A0A7W5JWK3_9ACTN</name>
<accession>A0A7W5JWK3</accession>
<dbReference type="InterPro" id="IPR018967">
    <property type="entry name" value="FeS-contain_CDGSH-typ"/>
</dbReference>
<dbReference type="GO" id="GO:0005737">
    <property type="term" value="C:cytoplasm"/>
    <property type="evidence" value="ECO:0007669"/>
    <property type="project" value="UniProtKB-ARBA"/>
</dbReference>
<keyword evidence="4" id="KW-0411">Iron-sulfur</keyword>
<dbReference type="Proteomes" id="UP000565572">
    <property type="component" value="Unassembled WGS sequence"/>
</dbReference>
<sequence>MSAGSGDDVTVTICPDGPLLVRGPAQLRTVDGRTVEHDRTVLALCRCGRSRLKPLCDGSHRLSKFRDPATAEQLDHVLTNATPLPAEGSSAA</sequence>
<keyword evidence="1" id="KW-0001">2Fe-2S</keyword>
<dbReference type="Pfam" id="PF09360">
    <property type="entry name" value="zf-CDGSH"/>
    <property type="match status" value="1"/>
</dbReference>
<protein>
    <submittedName>
        <fullName evidence="6">CDGSH-type Zn-finger protein</fullName>
    </submittedName>
</protein>
<dbReference type="RefSeq" id="WP_183338607.1">
    <property type="nucleotide sequence ID" value="NZ_JACHZG010000001.1"/>
</dbReference>
<keyword evidence="7" id="KW-1185">Reference proteome</keyword>
<evidence type="ECO:0000256" key="3">
    <source>
        <dbReference type="ARBA" id="ARBA00023004"/>
    </source>
</evidence>
<dbReference type="GO" id="GO:0051537">
    <property type="term" value="F:2 iron, 2 sulfur cluster binding"/>
    <property type="evidence" value="ECO:0007669"/>
    <property type="project" value="UniProtKB-KW"/>
</dbReference>
<comment type="caution">
    <text evidence="6">The sequence shown here is derived from an EMBL/GenBank/DDBJ whole genome shotgun (WGS) entry which is preliminary data.</text>
</comment>
<dbReference type="SMART" id="SM00704">
    <property type="entry name" value="ZnF_CDGSH"/>
    <property type="match status" value="1"/>
</dbReference>
<evidence type="ECO:0000256" key="2">
    <source>
        <dbReference type="ARBA" id="ARBA00022723"/>
    </source>
</evidence>
<gene>
    <name evidence="6" type="ORF">FHX39_002345</name>
</gene>
<feature type="domain" description="Iron-binding zinc finger CDGSH type" evidence="5">
    <location>
        <begin position="28"/>
        <end position="66"/>
    </location>
</feature>
<reference evidence="6 7" key="1">
    <citation type="submission" date="2020-08" db="EMBL/GenBank/DDBJ databases">
        <title>Sequencing the genomes of 1000 actinobacteria strains.</title>
        <authorList>
            <person name="Klenk H.-P."/>
        </authorList>
    </citation>
    <scope>NUCLEOTIDE SEQUENCE [LARGE SCALE GENOMIC DNA]</scope>
    <source>
        <strain evidence="6 7">DSM 11053</strain>
    </source>
</reference>
<proteinExistence type="predicted"/>
<evidence type="ECO:0000259" key="5">
    <source>
        <dbReference type="SMART" id="SM00704"/>
    </source>
</evidence>
<dbReference type="EMBL" id="JACHZG010000001">
    <property type="protein sequence ID" value="MBB3327401.1"/>
    <property type="molecule type" value="Genomic_DNA"/>
</dbReference>
<dbReference type="Gene3D" id="3.40.5.90">
    <property type="entry name" value="CDGSH iron-sulfur domain, mitoNEET-type"/>
    <property type="match status" value="1"/>
</dbReference>
<dbReference type="AlphaFoldDB" id="A0A7W5JWK3"/>
<evidence type="ECO:0000313" key="7">
    <source>
        <dbReference type="Proteomes" id="UP000565572"/>
    </source>
</evidence>
<evidence type="ECO:0000256" key="1">
    <source>
        <dbReference type="ARBA" id="ARBA00022714"/>
    </source>
</evidence>